<dbReference type="InterPro" id="IPR010982">
    <property type="entry name" value="Lambda_DNA-bd_dom_sf"/>
</dbReference>
<evidence type="ECO:0000313" key="3">
    <source>
        <dbReference type="Proteomes" id="UP000182975"/>
    </source>
</evidence>
<dbReference type="Pfam" id="PF01381">
    <property type="entry name" value="HTH_3"/>
    <property type="match status" value="1"/>
</dbReference>
<proteinExistence type="predicted"/>
<protein>
    <submittedName>
        <fullName evidence="2">Helix-turn-helix domain-containing protein</fullName>
    </submittedName>
</protein>
<dbReference type="Proteomes" id="UP000182975">
    <property type="component" value="Unassembled WGS sequence"/>
</dbReference>
<keyword evidence="3" id="KW-1185">Reference proteome</keyword>
<dbReference type="GO" id="GO:0003677">
    <property type="term" value="F:DNA binding"/>
    <property type="evidence" value="ECO:0007669"/>
    <property type="project" value="InterPro"/>
</dbReference>
<dbReference type="InterPro" id="IPR001387">
    <property type="entry name" value="Cro/C1-type_HTH"/>
</dbReference>
<dbReference type="RefSeq" id="WP_066664117.1">
    <property type="nucleotide sequence ID" value="NZ_CP011402.1"/>
</dbReference>
<feature type="domain" description="HTH cro/C1-type" evidence="1">
    <location>
        <begin position="26"/>
        <end position="78"/>
    </location>
</feature>
<dbReference type="PATRIC" id="fig|79604.3.peg.1782"/>
<organism evidence="2 3">
    <name type="scientific">Denitrobacterium detoxificans</name>
    <dbReference type="NCBI Taxonomy" id="79604"/>
    <lineage>
        <taxon>Bacteria</taxon>
        <taxon>Bacillati</taxon>
        <taxon>Actinomycetota</taxon>
        <taxon>Coriobacteriia</taxon>
        <taxon>Eggerthellales</taxon>
        <taxon>Eggerthellaceae</taxon>
        <taxon>Denitrobacterium</taxon>
    </lineage>
</organism>
<sequence>MEFFLPAKPRNVDGKLRDAQDLGAIIRKRRKKIGLTQGELAAACHCSVRFISELERGEAGGNIKQVIRVCKEIGIDLFAKVRGE</sequence>
<evidence type="ECO:0000313" key="2">
    <source>
        <dbReference type="EMBL" id="SEO56827.1"/>
    </source>
</evidence>
<dbReference type="EMBL" id="FOEC01000002">
    <property type="protein sequence ID" value="SEO56827.1"/>
    <property type="molecule type" value="Genomic_DNA"/>
</dbReference>
<dbReference type="CDD" id="cd00093">
    <property type="entry name" value="HTH_XRE"/>
    <property type="match status" value="1"/>
</dbReference>
<dbReference type="STRING" id="79604.AAY81_08865"/>
<accession>A0A172RZT2</accession>
<name>A0A172RZT2_9ACTN</name>
<evidence type="ECO:0000259" key="1">
    <source>
        <dbReference type="PROSITE" id="PS50943"/>
    </source>
</evidence>
<dbReference type="SUPFAM" id="SSF47413">
    <property type="entry name" value="lambda repressor-like DNA-binding domains"/>
    <property type="match status" value="1"/>
</dbReference>
<dbReference type="Gene3D" id="1.10.260.40">
    <property type="entry name" value="lambda repressor-like DNA-binding domains"/>
    <property type="match status" value="1"/>
</dbReference>
<reference evidence="3" key="1">
    <citation type="submission" date="2016-10" db="EMBL/GenBank/DDBJ databases">
        <authorList>
            <person name="Varghese N."/>
        </authorList>
    </citation>
    <scope>NUCLEOTIDE SEQUENCE [LARGE SCALE GENOMIC DNA]</scope>
    <source>
        <strain evidence="3">DSM 21843</strain>
    </source>
</reference>
<dbReference type="KEGG" id="ddt:AAY81_08865"/>
<gene>
    <name evidence="2" type="ORF">SAMN02910314_00592</name>
</gene>
<dbReference type="PROSITE" id="PS50943">
    <property type="entry name" value="HTH_CROC1"/>
    <property type="match status" value="1"/>
</dbReference>
<dbReference type="AlphaFoldDB" id="A0A172RZT2"/>
<dbReference type="SMART" id="SM00530">
    <property type="entry name" value="HTH_XRE"/>
    <property type="match status" value="1"/>
</dbReference>
<dbReference type="OrthoDB" id="9156632at2"/>